<organism evidence="1 2">
    <name type="scientific">Solanum commersonii</name>
    <name type="common">Commerson's wild potato</name>
    <name type="synonym">Commerson's nightshade</name>
    <dbReference type="NCBI Taxonomy" id="4109"/>
    <lineage>
        <taxon>Eukaryota</taxon>
        <taxon>Viridiplantae</taxon>
        <taxon>Streptophyta</taxon>
        <taxon>Embryophyta</taxon>
        <taxon>Tracheophyta</taxon>
        <taxon>Spermatophyta</taxon>
        <taxon>Magnoliopsida</taxon>
        <taxon>eudicotyledons</taxon>
        <taxon>Gunneridae</taxon>
        <taxon>Pentapetalae</taxon>
        <taxon>asterids</taxon>
        <taxon>lamiids</taxon>
        <taxon>Solanales</taxon>
        <taxon>Solanaceae</taxon>
        <taxon>Solanoideae</taxon>
        <taxon>Solaneae</taxon>
        <taxon>Solanum</taxon>
    </lineage>
</organism>
<accession>A0A9J5XDI6</accession>
<protein>
    <submittedName>
        <fullName evidence="1">Uncharacterized protein</fullName>
    </submittedName>
</protein>
<evidence type="ECO:0000313" key="1">
    <source>
        <dbReference type="EMBL" id="KAG5585770.1"/>
    </source>
</evidence>
<dbReference type="EMBL" id="JACXVP010000009">
    <property type="protein sequence ID" value="KAG5585770.1"/>
    <property type="molecule type" value="Genomic_DNA"/>
</dbReference>
<name>A0A9J5XDI6_SOLCO</name>
<gene>
    <name evidence="1" type="ORF">H5410_046204</name>
</gene>
<evidence type="ECO:0000313" key="2">
    <source>
        <dbReference type="Proteomes" id="UP000824120"/>
    </source>
</evidence>
<dbReference type="AlphaFoldDB" id="A0A9J5XDI6"/>
<comment type="caution">
    <text evidence="1">The sequence shown here is derived from an EMBL/GenBank/DDBJ whole genome shotgun (WGS) entry which is preliminary data.</text>
</comment>
<sequence>MIQSFKVLESNAMLTLTKMNIMHLTQDYKGLFKACNGAESKGMFLKICAMKNHSVQLVGITDTLGNPPFGLVHRLSSFAFGIFTF</sequence>
<reference evidence="1 2" key="1">
    <citation type="submission" date="2020-09" db="EMBL/GenBank/DDBJ databases">
        <title>De no assembly of potato wild relative species, Solanum commersonii.</title>
        <authorList>
            <person name="Cho K."/>
        </authorList>
    </citation>
    <scope>NUCLEOTIDE SEQUENCE [LARGE SCALE GENOMIC DNA]</scope>
    <source>
        <strain evidence="1">LZ3.2</strain>
        <tissue evidence="1">Leaf</tissue>
    </source>
</reference>
<dbReference type="Proteomes" id="UP000824120">
    <property type="component" value="Chromosome 9"/>
</dbReference>
<keyword evidence="2" id="KW-1185">Reference proteome</keyword>
<proteinExistence type="predicted"/>